<dbReference type="InterPro" id="IPR000719">
    <property type="entry name" value="Prot_kinase_dom"/>
</dbReference>
<feature type="domain" description="Protein kinase" evidence="7">
    <location>
        <begin position="18"/>
        <end position="266"/>
    </location>
</feature>
<dbReference type="EMBL" id="BAAAVI010000061">
    <property type="protein sequence ID" value="GAA2898054.1"/>
    <property type="molecule type" value="Genomic_DNA"/>
</dbReference>
<feature type="compositionally biased region" description="Low complexity" evidence="5">
    <location>
        <begin position="313"/>
        <end position="322"/>
    </location>
</feature>
<sequence>MVDAQPLESGDPALLGGCRVVGRIGEGGQGVVYLGETGSGDLVAIKLFHARFGQDRAARDDFVREAEVAKRVARFCTAQVLDVGMFGKRAYIVSEYVPGPSLQQVVTAEGPRSGSALERLAIGTATALVALHDAGVVHRDLKPQNVLIGPDGPRVIDFGIARALAGTGTVTSGIVGTPAYMAPEQLTAGELGLALDVFAWASTMTFAATGRPPFGDDAIPAVINRILNQDPVLDGVEESLRGLLAACLAKDPSRRPSAQQILDRLVRGGDRAPAALSSDPPVRAVVPGLPGGGAAPRPPAPAGEADASNRETAPGAVDGAPAPGAPRRRRGMWAAAVSVVVASVTAGGVAVGVAMLPDRDASALRSGTAPTSQVPAATVSPTARPSKGGAGQGSPSPGGKATARTVSPAAPRVSPTSAPRARNRPEAEPTPDRPTGAPSRSARPGPTASESFAADPASPTRPSPSPTPSPTRTAELGPGHFTAYCVTLGWEWVEYRETPQPGAYCVKRAGGQTMYLTKDQRDAGCRWRFRQPAAFHRFKGKSNYCYVLR</sequence>
<evidence type="ECO:0000256" key="1">
    <source>
        <dbReference type="ARBA" id="ARBA00022679"/>
    </source>
</evidence>
<keyword evidence="6" id="KW-1133">Transmembrane helix</keyword>
<name>A0ABP6IPP0_9ACTN</name>
<reference evidence="9" key="1">
    <citation type="journal article" date="2019" name="Int. J. Syst. Evol. Microbiol.">
        <title>The Global Catalogue of Microorganisms (GCM) 10K type strain sequencing project: providing services to taxonomists for standard genome sequencing and annotation.</title>
        <authorList>
            <consortium name="The Broad Institute Genomics Platform"/>
            <consortium name="The Broad Institute Genome Sequencing Center for Infectious Disease"/>
            <person name="Wu L."/>
            <person name="Ma J."/>
        </authorList>
    </citation>
    <scope>NUCLEOTIDE SEQUENCE [LARGE SCALE GENOMIC DNA]</scope>
    <source>
        <strain evidence="9">JCM 6242</strain>
    </source>
</reference>
<accession>A0ABP6IPP0</accession>
<proteinExistence type="predicted"/>
<keyword evidence="6" id="KW-0812">Transmembrane</keyword>
<dbReference type="CDD" id="cd14014">
    <property type="entry name" value="STKc_PknB_like"/>
    <property type="match status" value="1"/>
</dbReference>
<keyword evidence="6" id="KW-0472">Membrane</keyword>
<feature type="region of interest" description="Disordered" evidence="5">
    <location>
        <begin position="272"/>
        <end position="327"/>
    </location>
</feature>
<dbReference type="SMART" id="SM00220">
    <property type="entry name" value="S_TKc"/>
    <property type="match status" value="1"/>
</dbReference>
<evidence type="ECO:0000256" key="6">
    <source>
        <dbReference type="SAM" id="Phobius"/>
    </source>
</evidence>
<dbReference type="PROSITE" id="PS00108">
    <property type="entry name" value="PROTEIN_KINASE_ST"/>
    <property type="match status" value="1"/>
</dbReference>
<evidence type="ECO:0000313" key="8">
    <source>
        <dbReference type="EMBL" id="GAA2898054.1"/>
    </source>
</evidence>
<dbReference type="Proteomes" id="UP001500831">
    <property type="component" value="Unassembled WGS sequence"/>
</dbReference>
<dbReference type="SUPFAM" id="SSF56112">
    <property type="entry name" value="Protein kinase-like (PK-like)"/>
    <property type="match status" value="1"/>
</dbReference>
<dbReference type="Gene3D" id="1.10.510.10">
    <property type="entry name" value="Transferase(Phosphotransferase) domain 1"/>
    <property type="match status" value="1"/>
</dbReference>
<keyword evidence="2" id="KW-0547">Nucleotide-binding</keyword>
<protein>
    <recommendedName>
        <fullName evidence="7">Protein kinase domain-containing protein</fullName>
    </recommendedName>
</protein>
<evidence type="ECO:0000313" key="9">
    <source>
        <dbReference type="Proteomes" id="UP001500831"/>
    </source>
</evidence>
<evidence type="ECO:0000259" key="7">
    <source>
        <dbReference type="PROSITE" id="PS50011"/>
    </source>
</evidence>
<feature type="compositionally biased region" description="Pro residues" evidence="5">
    <location>
        <begin position="459"/>
        <end position="469"/>
    </location>
</feature>
<evidence type="ECO:0000256" key="4">
    <source>
        <dbReference type="ARBA" id="ARBA00022840"/>
    </source>
</evidence>
<dbReference type="InterPro" id="IPR011009">
    <property type="entry name" value="Kinase-like_dom_sf"/>
</dbReference>
<dbReference type="PANTHER" id="PTHR43289">
    <property type="entry name" value="MITOGEN-ACTIVATED PROTEIN KINASE KINASE KINASE 20-RELATED"/>
    <property type="match status" value="1"/>
</dbReference>
<evidence type="ECO:0000256" key="5">
    <source>
        <dbReference type="SAM" id="MobiDB-lite"/>
    </source>
</evidence>
<dbReference type="Pfam" id="PF00069">
    <property type="entry name" value="Pkinase"/>
    <property type="match status" value="1"/>
</dbReference>
<keyword evidence="4" id="KW-0067">ATP-binding</keyword>
<feature type="transmembrane region" description="Helical" evidence="6">
    <location>
        <begin position="332"/>
        <end position="356"/>
    </location>
</feature>
<evidence type="ECO:0000256" key="2">
    <source>
        <dbReference type="ARBA" id="ARBA00022741"/>
    </source>
</evidence>
<keyword evidence="9" id="KW-1185">Reference proteome</keyword>
<comment type="caution">
    <text evidence="8">The sequence shown here is derived from an EMBL/GenBank/DDBJ whole genome shotgun (WGS) entry which is preliminary data.</text>
</comment>
<dbReference type="Gene3D" id="3.30.200.20">
    <property type="entry name" value="Phosphorylase Kinase, domain 1"/>
    <property type="match status" value="1"/>
</dbReference>
<organism evidence="8 9">
    <name type="scientific">Streptosporangium fragile</name>
    <dbReference type="NCBI Taxonomy" id="46186"/>
    <lineage>
        <taxon>Bacteria</taxon>
        <taxon>Bacillati</taxon>
        <taxon>Actinomycetota</taxon>
        <taxon>Actinomycetes</taxon>
        <taxon>Streptosporangiales</taxon>
        <taxon>Streptosporangiaceae</taxon>
        <taxon>Streptosporangium</taxon>
    </lineage>
</organism>
<dbReference type="PROSITE" id="PS50011">
    <property type="entry name" value="PROTEIN_KINASE_DOM"/>
    <property type="match status" value="1"/>
</dbReference>
<keyword evidence="1" id="KW-0808">Transferase</keyword>
<evidence type="ECO:0000256" key="3">
    <source>
        <dbReference type="ARBA" id="ARBA00022777"/>
    </source>
</evidence>
<keyword evidence="3" id="KW-0418">Kinase</keyword>
<feature type="region of interest" description="Disordered" evidence="5">
    <location>
        <begin position="363"/>
        <end position="477"/>
    </location>
</feature>
<dbReference type="InterPro" id="IPR008271">
    <property type="entry name" value="Ser/Thr_kinase_AS"/>
</dbReference>
<dbReference type="PANTHER" id="PTHR43289:SF34">
    <property type="entry name" value="SERINE_THREONINE-PROTEIN KINASE YBDM-RELATED"/>
    <property type="match status" value="1"/>
</dbReference>
<gene>
    <name evidence="8" type="ORF">GCM10010517_63110</name>
</gene>
<feature type="compositionally biased region" description="Polar residues" evidence="5">
    <location>
        <begin position="368"/>
        <end position="383"/>
    </location>
</feature>